<dbReference type="EMBL" id="CP062804">
    <property type="protein sequence ID" value="QOT81461.1"/>
    <property type="molecule type" value="Genomic_DNA"/>
</dbReference>
<keyword evidence="5" id="KW-0998">Cell outer membrane</keyword>
<evidence type="ECO:0000313" key="7">
    <source>
        <dbReference type="Proteomes" id="UP000397656"/>
    </source>
</evidence>
<keyword evidence="3" id="KW-0732">Signal</keyword>
<accession>A0A643FTF8</accession>
<keyword evidence="4" id="KW-0472">Membrane</keyword>
<evidence type="ECO:0000256" key="2">
    <source>
        <dbReference type="ARBA" id="ARBA00005722"/>
    </source>
</evidence>
<evidence type="ECO:0000256" key="4">
    <source>
        <dbReference type="ARBA" id="ARBA00023136"/>
    </source>
</evidence>
<dbReference type="Proteomes" id="UP000397656">
    <property type="component" value="Chromosome 2"/>
</dbReference>
<evidence type="ECO:0000256" key="1">
    <source>
        <dbReference type="ARBA" id="ARBA00004442"/>
    </source>
</evidence>
<comment type="similarity">
    <text evidence="2">Belongs to the MipA/OmpV family.</text>
</comment>
<organism evidence="6 7">
    <name type="scientific">Cupriavidus basilensis</name>
    <dbReference type="NCBI Taxonomy" id="68895"/>
    <lineage>
        <taxon>Bacteria</taxon>
        <taxon>Pseudomonadati</taxon>
        <taxon>Pseudomonadota</taxon>
        <taxon>Betaproteobacteria</taxon>
        <taxon>Burkholderiales</taxon>
        <taxon>Burkholderiaceae</taxon>
        <taxon>Cupriavidus</taxon>
    </lineage>
</organism>
<dbReference type="InterPro" id="IPR010583">
    <property type="entry name" value="MipA"/>
</dbReference>
<evidence type="ECO:0000256" key="3">
    <source>
        <dbReference type="ARBA" id="ARBA00022729"/>
    </source>
</evidence>
<dbReference type="AlphaFoldDB" id="A0A643FTF8"/>
<name>A0A643FTF8_9BURK</name>
<dbReference type="PANTHER" id="PTHR38776:SF1">
    <property type="entry name" value="MLTA-INTERACTING PROTEIN-RELATED"/>
    <property type="match status" value="1"/>
</dbReference>
<dbReference type="PANTHER" id="PTHR38776">
    <property type="entry name" value="MLTA-INTERACTING PROTEIN-RELATED"/>
    <property type="match status" value="1"/>
</dbReference>
<sequence>MGNAARWPAALAVVAAFSAHAQTPSPLAEWQYSAGVPLMKLYGAKVPEWQVQVGAAASLRPVYEGTQRYHVLAGPSFDIRYRDLLFVSTGEGVGVNLLRADHWRAGVAIGYNLGRRMADDPGRLNGLGNINFAAESKLFGEYAVSAAFPLVVRIDVRRSLGGTDGWIGDIGAYLPLPGSSERFFWFAGPTVTFGDARYMSRWFGVTSAQAMRSGYPQYKADAGLKSYGAGFSAIWFFREHWFVTGDMAVGQLTGSAAHSPITQKAANTVVDLSLHYQY</sequence>
<comment type="subcellular location">
    <subcellularLocation>
        <location evidence="1">Cell outer membrane</location>
    </subcellularLocation>
</comment>
<evidence type="ECO:0000313" key="6">
    <source>
        <dbReference type="EMBL" id="QOT81461.1"/>
    </source>
</evidence>
<gene>
    <name evidence="6" type="ORF">F7R26_032365</name>
</gene>
<dbReference type="GeneID" id="98405661"/>
<reference evidence="6 7" key="1">
    <citation type="submission" date="2020-10" db="EMBL/GenBank/DDBJ databases">
        <title>Complete genome sequence of Cupriavidus basilensis CCUG 49340T.</title>
        <authorList>
            <person name="Salva-Serra F."/>
            <person name="Donoso R.A."/>
            <person name="Cho K.H."/>
            <person name="Yoo J.A."/>
            <person name="Lee K."/>
            <person name="Yoon S.-H."/>
            <person name="Perez-Pantoja D."/>
            <person name="Moore E.R.B."/>
        </authorList>
    </citation>
    <scope>NUCLEOTIDE SEQUENCE [LARGE SCALE GENOMIC DNA]</scope>
    <source>
        <strain evidence="7">CCUG 49340</strain>
    </source>
</reference>
<dbReference type="GO" id="GO:0009279">
    <property type="term" value="C:cell outer membrane"/>
    <property type="evidence" value="ECO:0007669"/>
    <property type="project" value="UniProtKB-SubCell"/>
</dbReference>
<protein>
    <submittedName>
        <fullName evidence="6">MipA/OmpV family protein</fullName>
    </submittedName>
</protein>
<dbReference type="RefSeq" id="WP_150986778.1">
    <property type="nucleotide sequence ID" value="NZ_CP062804.1"/>
</dbReference>
<dbReference type="Pfam" id="PF06629">
    <property type="entry name" value="MipA"/>
    <property type="match status" value="1"/>
</dbReference>
<evidence type="ECO:0000256" key="5">
    <source>
        <dbReference type="ARBA" id="ARBA00023237"/>
    </source>
</evidence>
<proteinExistence type="inferred from homology"/>